<dbReference type="Proteomes" id="UP001500383">
    <property type="component" value="Unassembled WGS sequence"/>
</dbReference>
<dbReference type="EMBL" id="BAAAQG010000003">
    <property type="protein sequence ID" value="GAA1700280.1"/>
    <property type="molecule type" value="Genomic_DNA"/>
</dbReference>
<organism evidence="2 3">
    <name type="scientific">Dietzia cercidiphylli</name>
    <dbReference type="NCBI Taxonomy" id="498199"/>
    <lineage>
        <taxon>Bacteria</taxon>
        <taxon>Bacillati</taxon>
        <taxon>Actinomycetota</taxon>
        <taxon>Actinomycetes</taxon>
        <taxon>Mycobacteriales</taxon>
        <taxon>Dietziaceae</taxon>
        <taxon>Dietzia</taxon>
    </lineage>
</organism>
<evidence type="ECO:0000259" key="1">
    <source>
        <dbReference type="Pfam" id="PF13338"/>
    </source>
</evidence>
<protein>
    <recommendedName>
        <fullName evidence="1">AbiEi antitoxin N-terminal domain-containing protein</fullName>
    </recommendedName>
</protein>
<feature type="domain" description="AbiEi antitoxin N-terminal" evidence="1">
    <location>
        <begin position="9"/>
        <end position="45"/>
    </location>
</feature>
<name>A0ABN2I840_9ACTN</name>
<sequence length="318" mass="34938">MSTDRPRPPVITSSELLARGYSRRAREHAERTGQLYRLRHGVYVPAADLPTGPDEAEAILEMRSRASARFISPGTVMSHTSALVLHGLPAQDLDTRRVTTTRHRPGSGSRRGESAICHSLDLGDAVTELDGIPVTTPARTIVDVARTSPFTGAVCAADQALRHSLCTRAELAAELDAAAGRVGIARARAVVAFADPGAHSVLESLSRVAITRAGLPMPRLQHEFVLPDGSRTFVDMYWKEWGLVGEADGSGKYGIDDGEAGVRRKLRNEKNRQNEIEALGNIFRRWQWEDYRRGRIVPLIREAMRLQESLGRGPRRVA</sequence>
<proteinExistence type="predicted"/>
<gene>
    <name evidence="2" type="ORF">GCM10009831_06010</name>
</gene>
<comment type="caution">
    <text evidence="2">The sequence shown here is derived from an EMBL/GenBank/DDBJ whole genome shotgun (WGS) entry which is preliminary data.</text>
</comment>
<accession>A0ABN2I840</accession>
<evidence type="ECO:0000313" key="3">
    <source>
        <dbReference type="Proteomes" id="UP001500383"/>
    </source>
</evidence>
<keyword evidence="3" id="KW-1185">Reference proteome</keyword>
<dbReference type="Pfam" id="PF13338">
    <property type="entry name" value="AbiEi_4"/>
    <property type="match status" value="1"/>
</dbReference>
<dbReference type="RefSeq" id="WP_179523196.1">
    <property type="nucleotide sequence ID" value="NZ_BAAAQG010000003.1"/>
</dbReference>
<evidence type="ECO:0000313" key="2">
    <source>
        <dbReference type="EMBL" id="GAA1700280.1"/>
    </source>
</evidence>
<dbReference type="InterPro" id="IPR025159">
    <property type="entry name" value="AbiEi_N"/>
</dbReference>
<reference evidence="2 3" key="1">
    <citation type="journal article" date="2019" name="Int. J. Syst. Evol. Microbiol.">
        <title>The Global Catalogue of Microorganisms (GCM) 10K type strain sequencing project: providing services to taxonomists for standard genome sequencing and annotation.</title>
        <authorList>
            <consortium name="The Broad Institute Genomics Platform"/>
            <consortium name="The Broad Institute Genome Sequencing Center for Infectious Disease"/>
            <person name="Wu L."/>
            <person name="Ma J."/>
        </authorList>
    </citation>
    <scope>NUCLEOTIDE SEQUENCE [LARGE SCALE GENOMIC DNA]</scope>
    <source>
        <strain evidence="2 3">JCM 16002</strain>
    </source>
</reference>